<dbReference type="AlphaFoldDB" id="A0A6J2T9U6"/>
<dbReference type="PANTHER" id="PTHR15002:SF0">
    <property type="entry name" value="RIBOSOMAL BIOGENESIS PROTEIN LAS1L"/>
    <property type="match status" value="1"/>
</dbReference>
<dbReference type="GO" id="GO:0090730">
    <property type="term" value="C:Las1 complex"/>
    <property type="evidence" value="ECO:0007669"/>
    <property type="project" value="InterPro"/>
</dbReference>
<dbReference type="Pfam" id="PF04031">
    <property type="entry name" value="Las1"/>
    <property type="match status" value="1"/>
</dbReference>
<dbReference type="GO" id="GO:0030687">
    <property type="term" value="C:preribosome, large subunit precursor"/>
    <property type="evidence" value="ECO:0007669"/>
    <property type="project" value="TreeGrafter"/>
</dbReference>
<dbReference type="OrthoDB" id="10263222at2759"/>
<organism evidence="1 2">
    <name type="scientific">Drosophila lebanonensis</name>
    <name type="common">Fruit fly</name>
    <name type="synonym">Scaptodrosophila lebanonensis</name>
    <dbReference type="NCBI Taxonomy" id="7225"/>
    <lineage>
        <taxon>Eukaryota</taxon>
        <taxon>Metazoa</taxon>
        <taxon>Ecdysozoa</taxon>
        <taxon>Arthropoda</taxon>
        <taxon>Hexapoda</taxon>
        <taxon>Insecta</taxon>
        <taxon>Pterygota</taxon>
        <taxon>Neoptera</taxon>
        <taxon>Endopterygota</taxon>
        <taxon>Diptera</taxon>
        <taxon>Brachycera</taxon>
        <taxon>Muscomorpha</taxon>
        <taxon>Ephydroidea</taxon>
        <taxon>Drosophilidae</taxon>
        <taxon>Scaptodrosophila</taxon>
    </lineage>
</organism>
<dbReference type="PANTHER" id="PTHR15002">
    <property type="entry name" value="RIBOSOMAL BIOGENESIS PROTEIN LAS1L"/>
    <property type="match status" value="1"/>
</dbReference>
<keyword evidence="1" id="KW-1185">Reference proteome</keyword>
<accession>A0A6J2T9U6</accession>
<dbReference type="GO" id="GO:0000460">
    <property type="term" value="P:maturation of 5.8S rRNA"/>
    <property type="evidence" value="ECO:0007669"/>
    <property type="project" value="TreeGrafter"/>
</dbReference>
<protein>
    <submittedName>
        <fullName evidence="2">Uncharacterized protein LOC115622855</fullName>
    </submittedName>
</protein>
<dbReference type="GeneID" id="115622855"/>
<dbReference type="Proteomes" id="UP000504634">
    <property type="component" value="Unplaced"/>
</dbReference>
<sequence>MAVVKKVKTNHTLKTKNAKLEKQKVPKALVEATVDTKKRTIVTPWRDTTEFNTVYNCLFSKTTTPSSLRKALSHMRVWNLRRGRFCPAAVLGTSVLVEAQLQDTQGNANIQTIYASAFTRFYNFMSSIMQGYNMITMYKTAHQLGLESFVVDLRHLCAHGQDLPPIDVLRNTAAYCLEWLQSYYWAPHHGTLQDLDAKKLQRKDKMKFETQVTELFAMYDLTLECHLRGAKKLKDVSKMKSSAEFNKLRVYCSQNKLKIIREVLAAVVNDLTAIVKRESIKALLDIYIASMFKMKYFFVAHVWKNEGEELLIEATQGFFRMLAKQGLIEKVFVAFVQLTENTNAEESKRQGASYWGYKLTETFSMLSRMKRMYKEELDLNSKFKATDFSTLNSSVQSKTMRTLIIHSGVDQSRTIIFGDSTKKPKTWVFERDFIKSRLGLLNKYSKPIVEGLLHLAEPPFGEDKIDELKLLCQIRTKHEDEDQSLLSDQAARENCEVDDLEKLISSIQKNKDADSDAEDTNFGIWTIDNSVDWSTCALGVLPWAQNC</sequence>
<evidence type="ECO:0000313" key="1">
    <source>
        <dbReference type="Proteomes" id="UP000504634"/>
    </source>
</evidence>
<dbReference type="RefSeq" id="XP_030372799.1">
    <property type="nucleotide sequence ID" value="XM_030516939.1"/>
</dbReference>
<dbReference type="InterPro" id="IPR007174">
    <property type="entry name" value="Las1"/>
</dbReference>
<name>A0A6J2T9U6_DROLE</name>
<dbReference type="GO" id="GO:0000470">
    <property type="term" value="P:maturation of LSU-rRNA"/>
    <property type="evidence" value="ECO:0007669"/>
    <property type="project" value="TreeGrafter"/>
</dbReference>
<reference evidence="2" key="1">
    <citation type="submission" date="2025-08" db="UniProtKB">
        <authorList>
            <consortium name="RefSeq"/>
        </authorList>
    </citation>
    <scope>IDENTIFICATION</scope>
    <source>
        <strain evidence="2">11010-0011.00</strain>
        <tissue evidence="2">Whole body</tissue>
    </source>
</reference>
<gene>
    <name evidence="2" type="primary">LOC115622855</name>
</gene>
<proteinExistence type="predicted"/>
<evidence type="ECO:0000313" key="2">
    <source>
        <dbReference type="RefSeq" id="XP_030372799.1"/>
    </source>
</evidence>
<dbReference type="GO" id="GO:0004519">
    <property type="term" value="F:endonuclease activity"/>
    <property type="evidence" value="ECO:0007669"/>
    <property type="project" value="InterPro"/>
</dbReference>